<comment type="caution">
    <text evidence="7">The sequence shown here is derived from an EMBL/GenBank/DDBJ whole genome shotgun (WGS) entry which is preliminary data.</text>
</comment>
<evidence type="ECO:0000256" key="1">
    <source>
        <dbReference type="ARBA" id="ARBA00012266"/>
    </source>
</evidence>
<dbReference type="Proteomes" id="UP000028493">
    <property type="component" value="Unassembled WGS sequence"/>
</dbReference>
<feature type="domain" description="Chorismate-utilising enzyme C-terminal" evidence="6">
    <location>
        <begin position="135"/>
        <end position="392"/>
    </location>
</feature>
<evidence type="ECO:0000256" key="3">
    <source>
        <dbReference type="ARBA" id="ARBA00023239"/>
    </source>
</evidence>
<dbReference type="SUPFAM" id="SSF52317">
    <property type="entry name" value="Class I glutamine amidotransferase-like"/>
    <property type="match status" value="1"/>
</dbReference>
<dbReference type="Pfam" id="PF00117">
    <property type="entry name" value="GATase"/>
    <property type="match status" value="1"/>
</dbReference>
<evidence type="ECO:0000313" key="7">
    <source>
        <dbReference type="EMBL" id="CDH26327.1"/>
    </source>
</evidence>
<dbReference type="Gene3D" id="3.40.50.880">
    <property type="match status" value="1"/>
</dbReference>
<dbReference type="InterPro" id="IPR019999">
    <property type="entry name" value="Anth_synth_I-like"/>
</dbReference>
<dbReference type="RefSeq" id="WP_038193401.1">
    <property type="nucleotide sequence ID" value="NZ_CAWLXS010000056.1"/>
</dbReference>
<evidence type="ECO:0000259" key="6">
    <source>
        <dbReference type="Pfam" id="PF00425"/>
    </source>
</evidence>
<dbReference type="Gene3D" id="3.60.120.10">
    <property type="entry name" value="Anthranilate synthase"/>
    <property type="match status" value="1"/>
</dbReference>
<dbReference type="Pfam" id="PF00425">
    <property type="entry name" value="Chorismate_bind"/>
    <property type="match status" value="1"/>
</dbReference>
<dbReference type="InterPro" id="IPR005801">
    <property type="entry name" value="ADC_synthase"/>
</dbReference>
<dbReference type="HOGENOM" id="CLU_028026_0_0_6"/>
<dbReference type="EC" id="4.1.3.27" evidence="1"/>
<comment type="catalytic activity">
    <reaction evidence="4">
        <text>chorismate + L-glutamine = anthranilate + pyruvate + L-glutamate + H(+)</text>
        <dbReference type="Rhea" id="RHEA:21732"/>
        <dbReference type="ChEBI" id="CHEBI:15361"/>
        <dbReference type="ChEBI" id="CHEBI:15378"/>
        <dbReference type="ChEBI" id="CHEBI:16567"/>
        <dbReference type="ChEBI" id="CHEBI:29748"/>
        <dbReference type="ChEBI" id="CHEBI:29985"/>
        <dbReference type="ChEBI" id="CHEBI:58359"/>
        <dbReference type="EC" id="4.1.3.27"/>
    </reaction>
</comment>
<dbReference type="GO" id="GO:0000162">
    <property type="term" value="P:L-tryptophan biosynthetic process"/>
    <property type="evidence" value="ECO:0007669"/>
    <property type="project" value="TreeGrafter"/>
</dbReference>
<protein>
    <recommendedName>
        <fullName evidence="1">anthranilate synthase</fullName>
        <ecNumber evidence="1">4.1.3.27</ecNumber>
    </recommendedName>
</protein>
<dbReference type="SUPFAM" id="SSF56322">
    <property type="entry name" value="ADC synthase"/>
    <property type="match status" value="1"/>
</dbReference>
<reference evidence="7" key="1">
    <citation type="submission" date="2013-07" db="EMBL/GenBank/DDBJ databases">
        <title>Sub-species coevolution in mutualistic symbiosis.</title>
        <authorList>
            <person name="Murfin K."/>
            <person name="Klassen J."/>
            <person name="Lee M."/>
            <person name="Forst S."/>
            <person name="Stock P."/>
            <person name="Goodrich-Blair H."/>
        </authorList>
    </citation>
    <scope>NUCLEOTIDE SEQUENCE [LARGE SCALE GENOMIC DNA]</scope>
    <source>
        <strain evidence="7">Kraussei Becker Underwood</strain>
    </source>
</reference>
<evidence type="ECO:0000256" key="4">
    <source>
        <dbReference type="ARBA" id="ARBA00047683"/>
    </source>
</evidence>
<evidence type="ECO:0000256" key="2">
    <source>
        <dbReference type="ARBA" id="ARBA00022962"/>
    </source>
</evidence>
<dbReference type="AlphaFoldDB" id="A0A077Q027"/>
<dbReference type="InterPro" id="IPR006221">
    <property type="entry name" value="TrpG/PapA_dom"/>
</dbReference>
<dbReference type="GO" id="GO:0004049">
    <property type="term" value="F:anthranilate synthase activity"/>
    <property type="evidence" value="ECO:0007669"/>
    <property type="project" value="UniProtKB-EC"/>
</dbReference>
<name>A0A077Q027_XENBV</name>
<keyword evidence="3" id="KW-0456">Lyase</keyword>
<dbReference type="PANTHER" id="PTHR11236">
    <property type="entry name" value="AMINOBENZOATE/ANTHRANILATE SYNTHASE"/>
    <property type="match status" value="1"/>
</dbReference>
<dbReference type="PANTHER" id="PTHR11236:SF49">
    <property type="entry name" value="ANTHRANILATE SYNTHASE COMPONENT 1"/>
    <property type="match status" value="1"/>
</dbReference>
<dbReference type="InterPro" id="IPR017926">
    <property type="entry name" value="GATASE"/>
</dbReference>
<evidence type="ECO:0000259" key="5">
    <source>
        <dbReference type="Pfam" id="PF00117"/>
    </source>
</evidence>
<dbReference type="PRINTS" id="PR00097">
    <property type="entry name" value="ANTSNTHASEII"/>
</dbReference>
<dbReference type="EMBL" id="CBSZ010000392">
    <property type="protein sequence ID" value="CDH26327.1"/>
    <property type="molecule type" value="Genomic_DNA"/>
</dbReference>
<dbReference type="CDD" id="cd01743">
    <property type="entry name" value="GATase1_Anthranilate_Synthase"/>
    <property type="match status" value="1"/>
</dbReference>
<organism evidence="7">
    <name type="scientific">Xenorhabdus bovienii str. kraussei Becker Underwood</name>
    <dbReference type="NCBI Taxonomy" id="1398204"/>
    <lineage>
        <taxon>Bacteria</taxon>
        <taxon>Pseudomonadati</taxon>
        <taxon>Pseudomonadota</taxon>
        <taxon>Gammaproteobacteria</taxon>
        <taxon>Enterobacterales</taxon>
        <taxon>Morganellaceae</taxon>
        <taxon>Xenorhabdus</taxon>
    </lineage>
</organism>
<dbReference type="InterPro" id="IPR015890">
    <property type="entry name" value="Chorismate_C"/>
</dbReference>
<proteinExistence type="predicted"/>
<dbReference type="PRINTS" id="PR00096">
    <property type="entry name" value="GATASE"/>
</dbReference>
<keyword evidence="2" id="KW-0315">Glutamine amidotransferase</keyword>
<accession>A0A077Q027</accession>
<gene>
    <name evidence="7" type="ORF">XBKB1_570016</name>
</gene>
<dbReference type="PRINTS" id="PR00099">
    <property type="entry name" value="CPSGATASE"/>
</dbReference>
<feature type="domain" description="Glutamine amidotransferase" evidence="5">
    <location>
        <begin position="457"/>
        <end position="634"/>
    </location>
</feature>
<dbReference type="InterPro" id="IPR029062">
    <property type="entry name" value="Class_I_gatase-like"/>
</dbReference>
<sequence length="658" mass="74716">MLPQSALPQPKESKDLFSRLVELNKPFACVYRPLSDSKESFLLLEGEVAYTHSLSLLSLDPMKPDYSSNKNLTVSQLIILPFNQIAEKGFVCHDDNEPVIIINVVKQTRHNVNDWGIIESDTPLTAVNIHFDLSDESYNQLVKDIINDEINAGEGSNFVMSRSMEGDITNFSLQHALRLFNRLLMSERGSYWTWIVYTGDRFFIGSSPEQHIQVDGDRVSMNPISGTLKYPEKNIEHALYRFINDNKERNELFMVVDEELKMMSCICDSDITVTGPQLKMMSRVAHTEYFIDGTSSHSLQYILQQSLFAPTVTGSPVENAAQVIKRREKRGRGYYSGVIGLIGTKDNLRYLDAAILIRAADITKDGHFRLTAGATIVRDSNPQNEAEETKAKLSVLMGSLFEETQTKKSKSTLQLPEHVIRSITTTLQKRNREVSSFWLGNVDRVNTIDPTLPSITLIDMEDTFTEMIAYQLRSIGHDVTIIPWHKSISRLPLLMENGKTDILFMGPGPGDPNNEEHDKMVIGRALISDRLKQNLPLIGTCLGHQLICTEFGLPIKRLPKTRQGTQYKVTIEHSTYQVGFYNSFAGMHKLPHWFTPKYNRFVYLERLGDQEIVALKSDNIASIQFHNESFLTTNAFPIYHWMIHNSLGDFRKEKIAGT</sequence>
<dbReference type="PROSITE" id="PS51273">
    <property type="entry name" value="GATASE_TYPE_1"/>
    <property type="match status" value="1"/>
</dbReference>